<keyword evidence="2" id="KW-1133">Transmembrane helix</keyword>
<feature type="transmembrane region" description="Helical" evidence="2">
    <location>
        <begin position="253"/>
        <end position="274"/>
    </location>
</feature>
<evidence type="ECO:0000313" key="3">
    <source>
        <dbReference type="EMBL" id="TCD65036.1"/>
    </source>
</evidence>
<dbReference type="AlphaFoldDB" id="A0A4R0RDA8"/>
<evidence type="ECO:0000256" key="1">
    <source>
        <dbReference type="SAM" id="MobiDB-lite"/>
    </source>
</evidence>
<keyword evidence="4" id="KW-1185">Reference proteome</keyword>
<feature type="transmembrane region" description="Helical" evidence="2">
    <location>
        <begin position="716"/>
        <end position="741"/>
    </location>
</feature>
<accession>A0A4R0RDA8</accession>
<evidence type="ECO:0000313" key="4">
    <source>
        <dbReference type="Proteomes" id="UP000292702"/>
    </source>
</evidence>
<sequence length="746" mass="83329">MSVHSGHLEIVLSESRANTVRSYDSLAKSEEGHVSRPPSFPTAVASNNSTVHTNASRRIPLAKFDDAVADLAKEQTDLLLDLAVTTAYSSLLDGTPISDWESLGSFISVFVLIWWVWASQVLYHARFRERDWVHVILYFVFQLAVFMAFTAFTNNFDVADGITQPGISNDDALDGLRQQAGWFPLAIKAQDSLEGRISGRNMRGISMTMALSRVMLLVEYMCSIRRIRERLEQTPDATDGDKQKAVALQRQELWVYCGALVVSITCYLLSFFLLGKHPSPKTEVARICLWYPPILLEILVQYIVTNLAAHHSREFGDPNNTHQANDLQNNLWRYNATAVHLRRTVIFSVILGVGLDKLTNQFRFLIGNVAFGPHRFFTIFCAGLTIILLFTLHYTNLKIAEDIRREERATRRLRVLTSFLFNFFYLCALVVTIQGMIALFQIGNVGDLLQGALGFMHDTDVQLNATHFGIPLDPANYGTPVTEKLLKAGFPVETLVAGINNYIPSPFSNDMEYPFKAALFYSVVVISAGLRGINLIPQDDSLASNSITAFLESATTTRLPTLNNTVISDFTKERFLNVTTLALTDSTAAPATWFTAAGGLVLVVLAVIETLDHWLTIQDLFPMWLRCKCSQTKKESLTSDTRPPMSTSWSTFSVLHTARHCFVNLKDRRMKRAVQICYHISSKLLCGLVLIGLTALGNHGSDVELDNDYSFDGSRIWRLAIHSWLDASSMWIGIGLLAAAFGCERV</sequence>
<feature type="transmembrane region" description="Helical" evidence="2">
    <location>
        <begin position="376"/>
        <end position="394"/>
    </location>
</feature>
<feature type="transmembrane region" description="Helical" evidence="2">
    <location>
        <begin position="676"/>
        <end position="696"/>
    </location>
</feature>
<proteinExistence type="predicted"/>
<reference evidence="3 4" key="1">
    <citation type="submission" date="2018-11" db="EMBL/GenBank/DDBJ databases">
        <title>Genome assembly of Steccherinum ochraceum LE-BIN_3174, the white-rot fungus of the Steccherinaceae family (The Residual Polyporoid clade, Polyporales, Basidiomycota).</title>
        <authorList>
            <person name="Fedorova T.V."/>
            <person name="Glazunova O.A."/>
            <person name="Landesman E.O."/>
            <person name="Moiseenko K.V."/>
            <person name="Psurtseva N.V."/>
            <person name="Savinova O.S."/>
            <person name="Shakhova N.V."/>
            <person name="Tyazhelova T.V."/>
            <person name="Vasina D.V."/>
        </authorList>
    </citation>
    <scope>NUCLEOTIDE SEQUENCE [LARGE SCALE GENOMIC DNA]</scope>
    <source>
        <strain evidence="3 4">LE-BIN_3174</strain>
    </source>
</reference>
<name>A0A4R0RDA8_9APHY</name>
<organism evidence="3 4">
    <name type="scientific">Steccherinum ochraceum</name>
    <dbReference type="NCBI Taxonomy" id="92696"/>
    <lineage>
        <taxon>Eukaryota</taxon>
        <taxon>Fungi</taxon>
        <taxon>Dikarya</taxon>
        <taxon>Basidiomycota</taxon>
        <taxon>Agaricomycotina</taxon>
        <taxon>Agaricomycetes</taxon>
        <taxon>Polyporales</taxon>
        <taxon>Steccherinaceae</taxon>
        <taxon>Steccherinum</taxon>
    </lineage>
</organism>
<dbReference type="Proteomes" id="UP000292702">
    <property type="component" value="Unassembled WGS sequence"/>
</dbReference>
<keyword evidence="2" id="KW-0812">Transmembrane</keyword>
<keyword evidence="2" id="KW-0472">Membrane</keyword>
<dbReference type="OrthoDB" id="3198598at2759"/>
<evidence type="ECO:0000256" key="2">
    <source>
        <dbReference type="SAM" id="Phobius"/>
    </source>
</evidence>
<comment type="caution">
    <text evidence="3">The sequence shown here is derived from an EMBL/GenBank/DDBJ whole genome shotgun (WGS) entry which is preliminary data.</text>
</comment>
<protein>
    <submittedName>
        <fullName evidence="3">Uncharacterized protein</fullName>
    </submittedName>
</protein>
<feature type="transmembrane region" description="Helical" evidence="2">
    <location>
        <begin position="135"/>
        <end position="152"/>
    </location>
</feature>
<feature type="transmembrane region" description="Helical" evidence="2">
    <location>
        <begin position="415"/>
        <end position="440"/>
    </location>
</feature>
<dbReference type="STRING" id="92696.A0A4R0RDA8"/>
<feature type="region of interest" description="Disordered" evidence="1">
    <location>
        <begin position="28"/>
        <end position="51"/>
    </location>
</feature>
<gene>
    <name evidence="3" type="ORF">EIP91_003315</name>
</gene>
<dbReference type="EMBL" id="RWJN01000202">
    <property type="protein sequence ID" value="TCD65036.1"/>
    <property type="molecule type" value="Genomic_DNA"/>
</dbReference>
<feature type="transmembrane region" description="Helical" evidence="2">
    <location>
        <begin position="103"/>
        <end position="123"/>
    </location>
</feature>